<dbReference type="Proteomes" id="UP000198510">
    <property type="component" value="Unassembled WGS sequence"/>
</dbReference>
<dbReference type="GO" id="GO:0000155">
    <property type="term" value="F:phosphorelay sensor kinase activity"/>
    <property type="evidence" value="ECO:0007669"/>
    <property type="project" value="InterPro"/>
</dbReference>
<dbReference type="InterPro" id="IPR005467">
    <property type="entry name" value="His_kinase_dom"/>
</dbReference>
<proteinExistence type="predicted"/>
<evidence type="ECO:0000256" key="6">
    <source>
        <dbReference type="ARBA" id="ARBA00022777"/>
    </source>
</evidence>
<dbReference type="InterPro" id="IPR004358">
    <property type="entry name" value="Sig_transdc_His_kin-like_C"/>
</dbReference>
<dbReference type="CDD" id="cd06225">
    <property type="entry name" value="HAMP"/>
    <property type="match status" value="1"/>
</dbReference>
<keyword evidence="6 10" id="KW-0418">Kinase</keyword>
<evidence type="ECO:0000256" key="2">
    <source>
        <dbReference type="ARBA" id="ARBA00004370"/>
    </source>
</evidence>
<dbReference type="InterPro" id="IPR003594">
    <property type="entry name" value="HATPase_dom"/>
</dbReference>
<keyword evidence="4" id="KW-0597">Phosphoprotein</keyword>
<dbReference type="SMART" id="SM00388">
    <property type="entry name" value="HisKA"/>
    <property type="match status" value="1"/>
</dbReference>
<dbReference type="GO" id="GO:0030295">
    <property type="term" value="F:protein kinase activator activity"/>
    <property type="evidence" value="ECO:0007669"/>
    <property type="project" value="TreeGrafter"/>
</dbReference>
<keyword evidence="7" id="KW-0812">Transmembrane</keyword>
<dbReference type="Pfam" id="PF00672">
    <property type="entry name" value="HAMP"/>
    <property type="match status" value="1"/>
</dbReference>
<dbReference type="SUPFAM" id="SSF47384">
    <property type="entry name" value="Homodimeric domain of signal transducing histidine kinase"/>
    <property type="match status" value="1"/>
</dbReference>
<dbReference type="AlphaFoldDB" id="A0A1G9P198"/>
<evidence type="ECO:0000256" key="3">
    <source>
        <dbReference type="ARBA" id="ARBA00012438"/>
    </source>
</evidence>
<dbReference type="InterPro" id="IPR007891">
    <property type="entry name" value="CHASE3"/>
</dbReference>
<evidence type="ECO:0000259" key="8">
    <source>
        <dbReference type="PROSITE" id="PS50109"/>
    </source>
</evidence>
<dbReference type="Pfam" id="PF05227">
    <property type="entry name" value="CHASE3"/>
    <property type="match status" value="1"/>
</dbReference>
<keyword evidence="7" id="KW-0472">Membrane</keyword>
<evidence type="ECO:0000313" key="10">
    <source>
        <dbReference type="EMBL" id="SDL92419.1"/>
    </source>
</evidence>
<comment type="subcellular location">
    <subcellularLocation>
        <location evidence="2">Membrane</location>
    </subcellularLocation>
</comment>
<dbReference type="SMART" id="SM00387">
    <property type="entry name" value="HATPase_c"/>
    <property type="match status" value="1"/>
</dbReference>
<sequence>MRISVLIFVGFILILLLFSITTYVNYQLSQQVIENTKWVANSQAVIRNSSRLQRNLIEMESSLRGYLFTGDDIFTDNYDVASRENAELFAGLVSTIDRSDTARQEVRLAEIRELFTRWEQEYSLPLLQAKRNAVLSDSANQQFGRLYRTRLRDKIGVEIGNGIRTNLRDFMNHEYDLRGIRMANLDESVARTREISFMLTCASIITGLVIAFYVTFLIAQRIRKMVHLADRIAAGNFQLLTEDQSRDELGMLARSLNRMAGILNENISELQRKNEELDRFAYVVSHDLKAPLRGIENASNWLEEDYGSELPDRAREYLHLMKGRVHRMENLIDGILALSRIGKGKKPVETVDVRQMVEEIAETLSPGEHMQIVIDTPLPVLVTERIPLLQVFTNLISNAIKYHDRPTGRVVVACLEKEHEYEFSVADDGPGIDPQYHEKIFIVFQTLKERDALESTGVGLAIVKKIMDDVRGTIQVFSEAGQGATFTFTWPKYLCEERIP</sequence>
<dbReference type="GO" id="GO:0000156">
    <property type="term" value="F:phosphorelay response regulator activity"/>
    <property type="evidence" value="ECO:0007669"/>
    <property type="project" value="TreeGrafter"/>
</dbReference>
<dbReference type="STRING" id="1075417.SAMN05421823_10945"/>
<dbReference type="Gene3D" id="3.30.565.10">
    <property type="entry name" value="Histidine kinase-like ATPase, C-terminal domain"/>
    <property type="match status" value="1"/>
</dbReference>
<dbReference type="InterPro" id="IPR003660">
    <property type="entry name" value="HAMP_dom"/>
</dbReference>
<evidence type="ECO:0000256" key="4">
    <source>
        <dbReference type="ARBA" id="ARBA00022553"/>
    </source>
</evidence>
<keyword evidence="5" id="KW-0808">Transferase</keyword>
<dbReference type="PANTHER" id="PTHR42878">
    <property type="entry name" value="TWO-COMPONENT HISTIDINE KINASE"/>
    <property type="match status" value="1"/>
</dbReference>
<dbReference type="SUPFAM" id="SSF55874">
    <property type="entry name" value="ATPase domain of HSP90 chaperone/DNA topoisomerase II/histidine kinase"/>
    <property type="match status" value="1"/>
</dbReference>
<keyword evidence="7" id="KW-1133">Transmembrane helix</keyword>
<protein>
    <recommendedName>
        <fullName evidence="3">histidine kinase</fullName>
        <ecNumber evidence="3">2.7.13.3</ecNumber>
    </recommendedName>
</protein>
<dbReference type="PRINTS" id="PR00344">
    <property type="entry name" value="BCTRLSENSOR"/>
</dbReference>
<dbReference type="SUPFAM" id="SSF158472">
    <property type="entry name" value="HAMP domain-like"/>
    <property type="match status" value="1"/>
</dbReference>
<dbReference type="PROSITE" id="PS50109">
    <property type="entry name" value="HIS_KIN"/>
    <property type="match status" value="1"/>
</dbReference>
<dbReference type="Pfam" id="PF02518">
    <property type="entry name" value="HATPase_c"/>
    <property type="match status" value="1"/>
</dbReference>
<feature type="domain" description="Histidine kinase" evidence="8">
    <location>
        <begin position="283"/>
        <end position="494"/>
    </location>
</feature>
<dbReference type="InterPro" id="IPR036097">
    <property type="entry name" value="HisK_dim/P_sf"/>
</dbReference>
<gene>
    <name evidence="10" type="ORF">SAMN05421823_10945</name>
</gene>
<keyword evidence="11" id="KW-1185">Reference proteome</keyword>
<feature type="domain" description="HAMP" evidence="9">
    <location>
        <begin position="216"/>
        <end position="268"/>
    </location>
</feature>
<dbReference type="Gene3D" id="6.10.340.10">
    <property type="match status" value="1"/>
</dbReference>
<dbReference type="EC" id="2.7.13.3" evidence="3"/>
<dbReference type="EMBL" id="FNFO01000009">
    <property type="protein sequence ID" value="SDL92419.1"/>
    <property type="molecule type" value="Genomic_DNA"/>
</dbReference>
<accession>A0A1G9P198</accession>
<evidence type="ECO:0000256" key="1">
    <source>
        <dbReference type="ARBA" id="ARBA00000085"/>
    </source>
</evidence>
<comment type="catalytic activity">
    <reaction evidence="1">
        <text>ATP + protein L-histidine = ADP + protein N-phospho-L-histidine.</text>
        <dbReference type="EC" id="2.7.13.3"/>
    </reaction>
</comment>
<dbReference type="Pfam" id="PF00512">
    <property type="entry name" value="HisKA"/>
    <property type="match status" value="1"/>
</dbReference>
<dbReference type="InterPro" id="IPR003661">
    <property type="entry name" value="HisK_dim/P_dom"/>
</dbReference>
<dbReference type="PROSITE" id="PS50885">
    <property type="entry name" value="HAMP"/>
    <property type="match status" value="1"/>
</dbReference>
<feature type="transmembrane region" description="Helical" evidence="7">
    <location>
        <begin position="197"/>
        <end position="219"/>
    </location>
</feature>
<evidence type="ECO:0000313" key="11">
    <source>
        <dbReference type="Proteomes" id="UP000198510"/>
    </source>
</evidence>
<dbReference type="RefSeq" id="WP_089685493.1">
    <property type="nucleotide sequence ID" value="NZ_FNFO01000009.1"/>
</dbReference>
<name>A0A1G9P198_9BACT</name>
<evidence type="ECO:0000256" key="5">
    <source>
        <dbReference type="ARBA" id="ARBA00022679"/>
    </source>
</evidence>
<dbReference type="InterPro" id="IPR050351">
    <property type="entry name" value="BphY/WalK/GraS-like"/>
</dbReference>
<dbReference type="PANTHER" id="PTHR42878:SF15">
    <property type="entry name" value="BACTERIOPHYTOCHROME"/>
    <property type="match status" value="1"/>
</dbReference>
<dbReference type="SMART" id="SM00304">
    <property type="entry name" value="HAMP"/>
    <property type="match status" value="1"/>
</dbReference>
<dbReference type="Gene3D" id="1.10.287.130">
    <property type="match status" value="1"/>
</dbReference>
<organism evidence="10 11">
    <name type="scientific">Catalinimonas alkaloidigena</name>
    <dbReference type="NCBI Taxonomy" id="1075417"/>
    <lineage>
        <taxon>Bacteria</taxon>
        <taxon>Pseudomonadati</taxon>
        <taxon>Bacteroidota</taxon>
        <taxon>Cytophagia</taxon>
        <taxon>Cytophagales</taxon>
        <taxon>Catalimonadaceae</taxon>
        <taxon>Catalinimonas</taxon>
    </lineage>
</organism>
<dbReference type="GO" id="GO:0007234">
    <property type="term" value="P:osmosensory signaling via phosphorelay pathway"/>
    <property type="evidence" value="ECO:0007669"/>
    <property type="project" value="TreeGrafter"/>
</dbReference>
<dbReference type="InterPro" id="IPR036890">
    <property type="entry name" value="HATPase_C_sf"/>
</dbReference>
<evidence type="ECO:0000259" key="9">
    <source>
        <dbReference type="PROSITE" id="PS50885"/>
    </source>
</evidence>
<evidence type="ECO:0000256" key="7">
    <source>
        <dbReference type="SAM" id="Phobius"/>
    </source>
</evidence>
<reference evidence="10 11" key="1">
    <citation type="submission" date="2016-10" db="EMBL/GenBank/DDBJ databases">
        <authorList>
            <person name="de Groot N.N."/>
        </authorList>
    </citation>
    <scope>NUCLEOTIDE SEQUENCE [LARGE SCALE GENOMIC DNA]</scope>
    <source>
        <strain evidence="10 11">DSM 25186</strain>
    </source>
</reference>
<dbReference type="OrthoDB" id="9766459at2"/>
<dbReference type="GO" id="GO:0016020">
    <property type="term" value="C:membrane"/>
    <property type="evidence" value="ECO:0007669"/>
    <property type="project" value="UniProtKB-SubCell"/>
</dbReference>
<dbReference type="CDD" id="cd00082">
    <property type="entry name" value="HisKA"/>
    <property type="match status" value="1"/>
</dbReference>